<dbReference type="PATRIC" id="fig|1588748.3.peg.901"/>
<dbReference type="InterPro" id="IPR000897">
    <property type="entry name" value="SRP54_GTPase_dom"/>
</dbReference>
<dbReference type="InterPro" id="IPR042101">
    <property type="entry name" value="SRP54_N_sf"/>
</dbReference>
<keyword evidence="6 9" id="KW-0733">Signal recognition particle</keyword>
<reference evidence="13" key="2">
    <citation type="submission" date="2016-01" db="EMBL/GenBank/DDBJ databases">
        <authorList>
            <person name="Mitreva M."/>
            <person name="Pepin K.H."/>
            <person name="Mihindukulasuriya K.A."/>
            <person name="Fulton R."/>
            <person name="Fronick C."/>
            <person name="O'Laughlin M."/>
            <person name="Miner T."/>
            <person name="Herter B."/>
            <person name="Rosa B.A."/>
            <person name="Cordes M."/>
            <person name="Tomlinson C."/>
            <person name="Wollam A."/>
            <person name="Palsikar V.B."/>
            <person name="Mardis E.R."/>
            <person name="Wilson R.K."/>
        </authorList>
    </citation>
    <scope>NUCLEOTIDE SEQUENCE [LARGE SCALE GENOMIC DNA]</scope>
    <source>
        <strain evidence="13">KA00182</strain>
    </source>
</reference>
<dbReference type="RefSeq" id="WP_007391928.1">
    <property type="nucleotide sequence ID" value="NZ_KQ960952.1"/>
</dbReference>
<dbReference type="AlphaFoldDB" id="A0A134CF73"/>
<feature type="domain" description="SRP54-type proteins GTP-binding" evidence="10">
    <location>
        <begin position="269"/>
        <end position="282"/>
    </location>
</feature>
<dbReference type="EMBL" id="NFMF01000011">
    <property type="protein sequence ID" value="PNH20747.1"/>
    <property type="molecule type" value="Genomic_DNA"/>
</dbReference>
<dbReference type="Pfam" id="PF02881">
    <property type="entry name" value="SRP54_N"/>
    <property type="match status" value="1"/>
</dbReference>
<dbReference type="PANTHER" id="PTHR11564">
    <property type="entry name" value="SIGNAL RECOGNITION PARTICLE 54K PROTEIN SRP54"/>
    <property type="match status" value="1"/>
</dbReference>
<dbReference type="Proteomes" id="UP000070160">
    <property type="component" value="Unassembled WGS sequence"/>
</dbReference>
<dbReference type="PANTHER" id="PTHR11564:SF5">
    <property type="entry name" value="SIGNAL RECOGNITION PARTICLE SUBUNIT SRP54"/>
    <property type="match status" value="1"/>
</dbReference>
<feature type="binding site" evidence="9">
    <location>
        <begin position="108"/>
        <end position="115"/>
    </location>
    <ligand>
        <name>GTP</name>
        <dbReference type="ChEBI" id="CHEBI:37565"/>
    </ligand>
</feature>
<keyword evidence="5 9" id="KW-0342">GTP-binding</keyword>
<comment type="subunit">
    <text evidence="9">Part of the signal recognition particle protein translocation system, which is composed of SRP and FtsY.</text>
</comment>
<comment type="domain">
    <text evidence="9">Composed of three domains: the N-terminal N domain, which is responsible for interactions with the ribosome, the central G domain, which binds GTP, and the C-terminal M domain, which binds the RNA and the signal sequence of the RNC.</text>
</comment>
<evidence type="ECO:0000256" key="5">
    <source>
        <dbReference type="ARBA" id="ARBA00023134"/>
    </source>
</evidence>
<dbReference type="CDD" id="cd18539">
    <property type="entry name" value="SRP_G"/>
    <property type="match status" value="1"/>
</dbReference>
<evidence type="ECO:0000313" key="12">
    <source>
        <dbReference type="EMBL" id="PNH20747.1"/>
    </source>
</evidence>
<evidence type="ECO:0000259" key="10">
    <source>
        <dbReference type="PROSITE" id="PS00300"/>
    </source>
</evidence>
<evidence type="ECO:0000256" key="8">
    <source>
        <dbReference type="ARBA" id="ARBA00048027"/>
    </source>
</evidence>
<comment type="caution">
    <text evidence="11">The sequence shown here is derived from an EMBL/GenBank/DDBJ whole genome shotgun (WGS) entry which is preliminary data.</text>
</comment>
<feature type="binding site" evidence="9">
    <location>
        <begin position="248"/>
        <end position="251"/>
    </location>
    <ligand>
        <name>GTP</name>
        <dbReference type="ChEBI" id="CHEBI:37565"/>
    </ligand>
</feature>
<organism evidence="11 13">
    <name type="scientific">Megasphaera hutchinsoni</name>
    <dbReference type="NCBI Taxonomy" id="1588748"/>
    <lineage>
        <taxon>Bacteria</taxon>
        <taxon>Bacillati</taxon>
        <taxon>Bacillota</taxon>
        <taxon>Negativicutes</taxon>
        <taxon>Veillonellales</taxon>
        <taxon>Veillonellaceae</taxon>
        <taxon>Megasphaera</taxon>
    </lineage>
</organism>
<dbReference type="InterPro" id="IPR022941">
    <property type="entry name" value="SRP54"/>
</dbReference>
<reference evidence="11" key="1">
    <citation type="submission" date="2016-01" db="EMBL/GenBank/DDBJ databases">
        <authorList>
            <person name="Oliw E.H."/>
        </authorList>
    </citation>
    <scope>NUCLEOTIDE SEQUENCE [LARGE SCALE GENOMIC DNA]</scope>
    <source>
        <strain evidence="11">KA00182</strain>
    </source>
</reference>
<evidence type="ECO:0000256" key="2">
    <source>
        <dbReference type="ARBA" id="ARBA00022741"/>
    </source>
</evidence>
<dbReference type="Gene3D" id="3.40.50.300">
    <property type="entry name" value="P-loop containing nucleotide triphosphate hydrolases"/>
    <property type="match status" value="1"/>
</dbReference>
<keyword evidence="13" id="KW-1185">Reference proteome</keyword>
<dbReference type="GO" id="GO:0003924">
    <property type="term" value="F:GTPase activity"/>
    <property type="evidence" value="ECO:0007669"/>
    <property type="project" value="UniProtKB-UniRule"/>
</dbReference>
<dbReference type="SMART" id="SM00963">
    <property type="entry name" value="SRP54_N"/>
    <property type="match status" value="1"/>
</dbReference>
<dbReference type="InterPro" id="IPR013822">
    <property type="entry name" value="Signal_recog_particl_SRP54_hlx"/>
</dbReference>
<dbReference type="NCBIfam" id="TIGR00959">
    <property type="entry name" value="ffh"/>
    <property type="match status" value="1"/>
</dbReference>
<evidence type="ECO:0000256" key="1">
    <source>
        <dbReference type="ARBA" id="ARBA00005450"/>
    </source>
</evidence>
<proteinExistence type="inferred from homology"/>
<dbReference type="Gene3D" id="1.10.260.30">
    <property type="entry name" value="Signal recognition particle, SRP54 subunit, M-domain"/>
    <property type="match status" value="1"/>
</dbReference>
<keyword evidence="4 9" id="KW-0694">RNA-binding</keyword>
<dbReference type="SUPFAM" id="SSF52540">
    <property type="entry name" value="P-loop containing nucleoside triphosphate hydrolases"/>
    <property type="match status" value="1"/>
</dbReference>
<keyword evidence="3 9" id="KW-0378">Hydrolase</keyword>
<dbReference type="FunFam" id="3.40.50.300:FF:000022">
    <property type="entry name" value="Signal recognition particle 54 kDa subunit"/>
    <property type="match status" value="1"/>
</dbReference>
<comment type="subcellular location">
    <subcellularLocation>
        <location evidence="9">Cytoplasm</location>
    </subcellularLocation>
    <text evidence="9">The SRP-RNC complex is targeted to the cytoplasmic membrane.</text>
</comment>
<keyword evidence="2 9" id="KW-0547">Nucleotide-binding</keyword>
<reference evidence="12 14" key="3">
    <citation type="submission" date="2017-05" db="EMBL/GenBank/DDBJ databases">
        <authorList>
            <person name="Song R."/>
            <person name="Chenine A.L."/>
            <person name="Ruprecht R.M."/>
        </authorList>
    </citation>
    <scope>NUCLEOTIDE SEQUENCE [LARGE SCALE GENOMIC DNA]</scope>
    <source>
        <strain evidence="12 14">KA00229</strain>
    </source>
</reference>
<dbReference type="InterPro" id="IPR036891">
    <property type="entry name" value="Signal_recog_part_SRP54_M_sf"/>
</dbReference>
<dbReference type="GO" id="GO:0008312">
    <property type="term" value="F:7S RNA binding"/>
    <property type="evidence" value="ECO:0007669"/>
    <property type="project" value="InterPro"/>
</dbReference>
<dbReference type="EC" id="3.6.5.4" evidence="9"/>
<dbReference type="Gene3D" id="1.20.120.140">
    <property type="entry name" value="Signal recognition particle SRP54, nucleotide-binding domain"/>
    <property type="match status" value="1"/>
</dbReference>
<dbReference type="HAMAP" id="MF_00306">
    <property type="entry name" value="SRP54"/>
    <property type="match status" value="1"/>
</dbReference>
<dbReference type="Pfam" id="PF02978">
    <property type="entry name" value="SRP_SPB"/>
    <property type="match status" value="1"/>
</dbReference>
<dbReference type="GO" id="GO:0005525">
    <property type="term" value="F:GTP binding"/>
    <property type="evidence" value="ECO:0007669"/>
    <property type="project" value="UniProtKB-UniRule"/>
</dbReference>
<evidence type="ECO:0000256" key="4">
    <source>
        <dbReference type="ARBA" id="ARBA00022884"/>
    </source>
</evidence>
<evidence type="ECO:0000256" key="3">
    <source>
        <dbReference type="ARBA" id="ARBA00022801"/>
    </source>
</evidence>
<dbReference type="SMART" id="SM00962">
    <property type="entry name" value="SRP54"/>
    <property type="match status" value="1"/>
</dbReference>
<dbReference type="InterPro" id="IPR027417">
    <property type="entry name" value="P-loop_NTPase"/>
</dbReference>
<dbReference type="PROSITE" id="PS00300">
    <property type="entry name" value="SRP54"/>
    <property type="match status" value="1"/>
</dbReference>
<dbReference type="Pfam" id="PF00448">
    <property type="entry name" value="SRP54"/>
    <property type="match status" value="1"/>
</dbReference>
<gene>
    <name evidence="9" type="primary">ffh</name>
    <name evidence="12" type="ORF">CAL30_06790</name>
    <name evidence="11" type="ORF">HMPREF3182_00937</name>
</gene>
<dbReference type="InterPro" id="IPR004125">
    <property type="entry name" value="Signal_recog_particle_SRP54_M"/>
</dbReference>
<dbReference type="STRING" id="1588748.HMPREF3182_00937"/>
<comment type="function">
    <text evidence="9">Involved in targeting and insertion of nascent membrane proteins into the cytoplasmic membrane. Binds to the hydrophobic signal sequence of the ribosome-nascent chain (RNC) as it emerges from the ribosomes. The SRP-RNC complex is then targeted to the cytoplasmic membrane where it interacts with the SRP receptor FtsY.</text>
</comment>
<accession>A0A2J8B7J9</accession>
<sequence length="451" mass="49960">MAFENLSERFQEAFKKLRGKGKLQEEDVQEVLKAMRRALLEADVNFTVTKDFINRIKEKAVGEEVFGSLNASQTVIKIVRDELTELLGGTQSRIMVASKPPTIIMLVGLQGAGKTTTAAKLAKQLQRKGKTPLLVAADVYRPAAITQLQVLGQELDMPVYTEEDCQDPVGISSRAISYATSHLRDTVIIDTAGRLHINEMLMDELKHIRESVHPHEILLVVDAMTGQDAVTAASAFDEALGIDGMIMTKLDGDARGGAALSIKAVTGKPIKFIGVSEKLDGLEEFHPNRYASRILDLGDVETIIEKAQAAFDEESLATMKKTLRSGSYTFEDFLGHLQTLKKMGNMSTLLGLIPGIGKYKKELEKVNMDGSEFKHLEAIITSMTIEERTSPNPKLLIKDSRKRRIAKGSGTRVQDVNRLLKQFVEMQKMMKQAKKMQGGKKRPGFLPKFPF</sequence>
<dbReference type="SUPFAM" id="SSF47446">
    <property type="entry name" value="Signal peptide-binding domain"/>
    <property type="match status" value="1"/>
</dbReference>
<comment type="catalytic activity">
    <reaction evidence="8 9">
        <text>GTP + H2O = GDP + phosphate + H(+)</text>
        <dbReference type="Rhea" id="RHEA:19669"/>
        <dbReference type="ChEBI" id="CHEBI:15377"/>
        <dbReference type="ChEBI" id="CHEBI:15378"/>
        <dbReference type="ChEBI" id="CHEBI:37565"/>
        <dbReference type="ChEBI" id="CHEBI:43474"/>
        <dbReference type="ChEBI" id="CHEBI:58189"/>
        <dbReference type="EC" id="3.6.5.4"/>
    </reaction>
</comment>
<dbReference type="GO" id="GO:0048500">
    <property type="term" value="C:signal recognition particle"/>
    <property type="evidence" value="ECO:0007669"/>
    <property type="project" value="UniProtKB-UniRule"/>
</dbReference>
<keyword evidence="9" id="KW-0963">Cytoplasm</keyword>
<dbReference type="GO" id="GO:0006614">
    <property type="term" value="P:SRP-dependent cotranslational protein targeting to membrane"/>
    <property type="evidence" value="ECO:0007669"/>
    <property type="project" value="InterPro"/>
</dbReference>
<dbReference type="InterPro" id="IPR004780">
    <property type="entry name" value="SRP"/>
</dbReference>
<dbReference type="SMART" id="SM00382">
    <property type="entry name" value="AAA"/>
    <property type="match status" value="1"/>
</dbReference>
<dbReference type="Proteomes" id="UP000242958">
    <property type="component" value="Unassembled WGS sequence"/>
</dbReference>
<protein>
    <recommendedName>
        <fullName evidence="9">Signal recognition particle protein</fullName>
        <ecNumber evidence="9">3.6.5.4</ecNumber>
    </recommendedName>
    <alternativeName>
        <fullName evidence="9">Fifty-four homolog</fullName>
    </alternativeName>
</protein>
<keyword evidence="7 9" id="KW-0687">Ribonucleoprotein</keyword>
<feature type="binding site" evidence="9">
    <location>
        <begin position="190"/>
        <end position="194"/>
    </location>
    <ligand>
        <name>GTP</name>
        <dbReference type="ChEBI" id="CHEBI:37565"/>
    </ligand>
</feature>
<evidence type="ECO:0000256" key="9">
    <source>
        <dbReference type="HAMAP-Rule" id="MF_00306"/>
    </source>
</evidence>
<name>A0A134CF73_9FIRM</name>
<evidence type="ECO:0000313" key="13">
    <source>
        <dbReference type="Proteomes" id="UP000070160"/>
    </source>
</evidence>
<dbReference type="EMBL" id="LSDT01000043">
    <property type="protein sequence ID" value="KXB90856.1"/>
    <property type="molecule type" value="Genomic_DNA"/>
</dbReference>
<evidence type="ECO:0000313" key="14">
    <source>
        <dbReference type="Proteomes" id="UP000242958"/>
    </source>
</evidence>
<dbReference type="InterPro" id="IPR003593">
    <property type="entry name" value="AAA+_ATPase"/>
</dbReference>
<accession>A0A134CF73</accession>
<comment type="similarity">
    <text evidence="1 9">Belongs to the GTP-binding SRP family. SRP54 subfamily.</text>
</comment>
<evidence type="ECO:0000256" key="7">
    <source>
        <dbReference type="ARBA" id="ARBA00023274"/>
    </source>
</evidence>
<evidence type="ECO:0000256" key="6">
    <source>
        <dbReference type="ARBA" id="ARBA00023135"/>
    </source>
</evidence>
<evidence type="ECO:0000313" key="11">
    <source>
        <dbReference type="EMBL" id="KXB90856.1"/>
    </source>
</evidence>